<organism evidence="2 3">
    <name type="scientific">Chrysochromulina tobinii</name>
    <dbReference type="NCBI Taxonomy" id="1460289"/>
    <lineage>
        <taxon>Eukaryota</taxon>
        <taxon>Haptista</taxon>
        <taxon>Haptophyta</taxon>
        <taxon>Prymnesiophyceae</taxon>
        <taxon>Prymnesiales</taxon>
        <taxon>Chrysochromulinaceae</taxon>
        <taxon>Chrysochromulina</taxon>
    </lineage>
</organism>
<dbReference type="PANTHER" id="PTHR15599:SF1">
    <property type="entry name" value="RADIAL SPOKE HEAD 14 HOMOLOG"/>
    <property type="match status" value="1"/>
</dbReference>
<feature type="coiled-coil region" evidence="1">
    <location>
        <begin position="28"/>
        <end position="55"/>
    </location>
</feature>
<dbReference type="InterPro" id="IPR000225">
    <property type="entry name" value="Armadillo"/>
</dbReference>
<proteinExistence type="predicted"/>
<reference evidence="3" key="1">
    <citation type="journal article" date="2015" name="PLoS Genet.">
        <title>Genome Sequence and Transcriptome Analyses of Chrysochromulina tobin: Metabolic Tools for Enhanced Algal Fitness in the Prominent Order Prymnesiales (Haptophyceae).</title>
        <authorList>
            <person name="Hovde B.T."/>
            <person name="Deodato C.R."/>
            <person name="Hunsperger H.M."/>
            <person name="Ryken S.A."/>
            <person name="Yost W."/>
            <person name="Jha R.K."/>
            <person name="Patterson J."/>
            <person name="Monnat R.J. Jr."/>
            <person name="Barlow S.B."/>
            <person name="Starkenburg S.R."/>
            <person name="Cattolico R.A."/>
        </authorList>
    </citation>
    <scope>NUCLEOTIDE SEQUENCE</scope>
    <source>
        <strain evidence="3">CCMP291</strain>
    </source>
</reference>
<keyword evidence="1" id="KW-0175">Coiled coil</keyword>
<dbReference type="InterPro" id="IPR016024">
    <property type="entry name" value="ARM-type_fold"/>
</dbReference>
<dbReference type="PANTHER" id="PTHR15599">
    <property type="entry name" value="RTDR1"/>
    <property type="match status" value="1"/>
</dbReference>
<dbReference type="EMBL" id="JWZX01001483">
    <property type="protein sequence ID" value="KOO33577.1"/>
    <property type="molecule type" value="Genomic_DNA"/>
</dbReference>
<dbReference type="InterPro" id="IPR042856">
    <property type="entry name" value="RSP14"/>
</dbReference>
<dbReference type="Gene3D" id="1.25.10.10">
    <property type="entry name" value="Leucine-rich Repeat Variant"/>
    <property type="match status" value="1"/>
</dbReference>
<comment type="caution">
    <text evidence="2">The sequence shown here is derived from an EMBL/GenBank/DDBJ whole genome shotgun (WGS) entry which is preliminary data.</text>
</comment>
<dbReference type="SUPFAM" id="SSF48371">
    <property type="entry name" value="ARM repeat"/>
    <property type="match status" value="1"/>
</dbReference>
<keyword evidence="3" id="KW-1185">Reference proteome</keyword>
<gene>
    <name evidence="2" type="ORF">Ctob_012703</name>
</gene>
<evidence type="ECO:0000256" key="1">
    <source>
        <dbReference type="SAM" id="Coils"/>
    </source>
</evidence>
<evidence type="ECO:0000313" key="2">
    <source>
        <dbReference type="EMBL" id="KOO33577.1"/>
    </source>
</evidence>
<dbReference type="Proteomes" id="UP000037460">
    <property type="component" value="Unassembled WGS sequence"/>
</dbReference>
<dbReference type="AlphaFoldDB" id="A0A0M0K4Q8"/>
<dbReference type="OrthoDB" id="409644at2759"/>
<evidence type="ECO:0000313" key="3">
    <source>
        <dbReference type="Proteomes" id="UP000037460"/>
    </source>
</evidence>
<protein>
    <submittedName>
        <fullName evidence="2">Radial spoke protein 8</fullName>
    </submittedName>
</protein>
<sequence length="369" mass="39069">MVVASPHVAFGSRGVAKLVESLSQPKEIANLAVNLATLNSQLSNQESKMQALANDGAVLAVLTKLLESPDADVREQTALAISSLTLVFQGRLAATDSGAMAALGTALADANASVRAASAKALESVSMSRDGCSAMAAPASGSLVRKLTAALDDAHKPVVVGSIAALANLLRLDLGVDEALAAKIVPKLAKLVDPSQRDRKLLETGLQALWNLSNAPQGKQGSILDGVLDVLPQHVKQGQPNVRRLAAGCIMAITINKDGKLQSLPCADALMLLLIDPDSDAATVRDAVGALKNMTEYPKVRKFVDQWAKQHNVGEKMQDMFDRVMYDAMPWPSSHRYQHQNVAPGGVAAEEEARLRATWGYPQPFSEGM</sequence>
<dbReference type="SMART" id="SM00185">
    <property type="entry name" value="ARM"/>
    <property type="match status" value="3"/>
</dbReference>
<dbReference type="InterPro" id="IPR011989">
    <property type="entry name" value="ARM-like"/>
</dbReference>
<accession>A0A0M0K4Q8</accession>
<name>A0A0M0K4Q8_9EUKA</name>